<dbReference type="RefSeq" id="WP_207879878.1">
    <property type="nucleotide sequence ID" value="NZ_JAFVMF010000004.1"/>
</dbReference>
<comment type="caution">
    <text evidence="2">The sequence shown here is derived from an EMBL/GenBank/DDBJ whole genome shotgun (WGS) entry which is preliminary data.</text>
</comment>
<dbReference type="EMBL" id="JAFVMF010000004">
    <property type="protein sequence ID" value="MBO1359099.1"/>
    <property type="molecule type" value="Genomic_DNA"/>
</dbReference>
<organism evidence="2 3">
    <name type="scientific">Acetobacter sacchari</name>
    <dbReference type="NCBI Taxonomy" id="2661687"/>
    <lineage>
        <taxon>Bacteria</taxon>
        <taxon>Pseudomonadati</taxon>
        <taxon>Pseudomonadota</taxon>
        <taxon>Alphaproteobacteria</taxon>
        <taxon>Acetobacterales</taxon>
        <taxon>Acetobacteraceae</taxon>
        <taxon>Acetobacter</taxon>
    </lineage>
</organism>
<protein>
    <submittedName>
        <fullName evidence="2">Uncharacterized protein</fullName>
    </submittedName>
</protein>
<feature type="signal peptide" evidence="1">
    <location>
        <begin position="1"/>
        <end position="18"/>
    </location>
</feature>
<feature type="chain" id="PRO_5045876116" evidence="1">
    <location>
        <begin position="19"/>
        <end position="152"/>
    </location>
</feature>
<accession>A0ABS3LT60</accession>
<proteinExistence type="predicted"/>
<evidence type="ECO:0000256" key="1">
    <source>
        <dbReference type="SAM" id="SignalP"/>
    </source>
</evidence>
<evidence type="ECO:0000313" key="2">
    <source>
        <dbReference type="EMBL" id="MBO1359099.1"/>
    </source>
</evidence>
<sequence length="152" mass="16209">MKKILTFFLFYAPVVAHANGAATVTTLSPVDSQISAGSYTIALGETDDPKAPRTWEGPIEITTRGGSHCVVNDEVSLIEKPMALVGGHYLYVPTYSGSEGALYVVDADTCAVAWKSKSYVGKIYFSGDRVVIPGQPWMKIGLRGVPTPAIGK</sequence>
<name>A0ABS3LT60_9PROT</name>
<keyword evidence="1" id="KW-0732">Signal</keyword>
<gene>
    <name evidence="2" type="ORF">J2D73_04715</name>
</gene>
<dbReference type="Proteomes" id="UP000664771">
    <property type="component" value="Unassembled WGS sequence"/>
</dbReference>
<reference evidence="2 3" key="1">
    <citation type="submission" date="2021-03" db="EMBL/GenBank/DDBJ databases">
        <title>The complete genome sequence of Acetobacter sacchari TBRC 11175.</title>
        <authorList>
            <person name="Charoenyingcharoen P."/>
            <person name="Yukphan P."/>
        </authorList>
    </citation>
    <scope>NUCLEOTIDE SEQUENCE [LARGE SCALE GENOMIC DNA]</scope>
    <source>
        <strain evidence="2 3">TBRC 11175</strain>
    </source>
</reference>
<keyword evidence="3" id="KW-1185">Reference proteome</keyword>
<evidence type="ECO:0000313" key="3">
    <source>
        <dbReference type="Proteomes" id="UP000664771"/>
    </source>
</evidence>